<organism evidence="3 4">
    <name type="scientific">Methylophaga sulfidovorans</name>
    <dbReference type="NCBI Taxonomy" id="45496"/>
    <lineage>
        <taxon>Bacteria</taxon>
        <taxon>Pseudomonadati</taxon>
        <taxon>Pseudomonadota</taxon>
        <taxon>Gammaproteobacteria</taxon>
        <taxon>Thiotrichales</taxon>
        <taxon>Piscirickettsiaceae</taxon>
        <taxon>Methylophaga</taxon>
    </lineage>
</organism>
<reference evidence="4" key="1">
    <citation type="submission" date="2016-10" db="EMBL/GenBank/DDBJ databases">
        <authorList>
            <person name="Varghese N."/>
            <person name="Submissions S."/>
        </authorList>
    </citation>
    <scope>NUCLEOTIDE SEQUENCE [LARGE SCALE GENOMIC DNA]</scope>
    <source>
        <strain evidence="4">DSM 11578</strain>
    </source>
</reference>
<keyword evidence="1" id="KW-0175">Coiled coil</keyword>
<dbReference type="GO" id="GO:0006302">
    <property type="term" value="P:double-strand break repair"/>
    <property type="evidence" value="ECO:0007669"/>
    <property type="project" value="InterPro"/>
</dbReference>
<evidence type="ECO:0000313" key="3">
    <source>
        <dbReference type="EMBL" id="SFJ83681.1"/>
    </source>
</evidence>
<accession>A0A1I3UP91</accession>
<sequence length="587" mass="67679">MKLISIQVFAIGSNGLSSNVLEFGRDITQLYGPNGCGKTPLIQSIPFCLGFPTTFRNDIYERCSHVVLKVSIDGNPLSIKRIYSRDVDIEVTEKNNIKQRFYNEQDYSEYLFGLLDIDFPYLVGNNNQATKPYLSTLLPIFYTDQDEGYSNIYYSQANFIKDQFSEMIRLLLRLPAKNYFEKKKKMISAKERLSDLDRRIEVHSRKLESTKEACKDINKNSSEIENEISQLTSEFEGLKQAGSSEDEALNILERMISKKISEVRKIENSIIELKNRTKSTSKIVHEINTEIETLNLNEEARRVFLSIDEICGSTNCQLFSPSSASYSKNLLYLKDQIKDLERNSVSDQLRVSELQKRKDDIENEIQELSSERNKTIEQGYTTALVDAISEIKYSIFELQNKLGDVIDLEKTEKNHFKLLLERKTAYENVQSLSTGRVNIPELARLKANLRELYLIWLEKIHTSNISRDITFKDDFVPILGKENIKQLKGSTRSRAILAYHAALLQLLTENKASGFKFLILDTPKQHETHVHDLDRFIKALKDLCENLGIQIVFSTTEYRYLGDEMDKEWNPTYPGAEQNMFLRAESS</sequence>
<feature type="domain" description="Rad50/SbcC-type AAA" evidence="2">
    <location>
        <begin position="20"/>
        <end position="234"/>
    </location>
</feature>
<dbReference type="RefSeq" id="WP_091711412.1">
    <property type="nucleotide sequence ID" value="NZ_FOSH01000002.1"/>
</dbReference>
<evidence type="ECO:0000256" key="1">
    <source>
        <dbReference type="SAM" id="Coils"/>
    </source>
</evidence>
<evidence type="ECO:0000259" key="2">
    <source>
        <dbReference type="Pfam" id="PF13476"/>
    </source>
</evidence>
<dbReference type="Pfam" id="PF13476">
    <property type="entry name" value="AAA_23"/>
    <property type="match status" value="1"/>
</dbReference>
<dbReference type="OrthoDB" id="6637274at2"/>
<feature type="coiled-coil region" evidence="1">
    <location>
        <begin position="337"/>
        <end position="378"/>
    </location>
</feature>
<evidence type="ECO:0000313" key="4">
    <source>
        <dbReference type="Proteomes" id="UP000198924"/>
    </source>
</evidence>
<dbReference type="Proteomes" id="UP000198924">
    <property type="component" value="Unassembled WGS sequence"/>
</dbReference>
<proteinExistence type="predicted"/>
<dbReference type="AlphaFoldDB" id="A0A1I3UP91"/>
<keyword evidence="4" id="KW-1185">Reference proteome</keyword>
<dbReference type="SUPFAM" id="SSF52540">
    <property type="entry name" value="P-loop containing nucleoside triphosphate hydrolases"/>
    <property type="match status" value="1"/>
</dbReference>
<dbReference type="Gene3D" id="3.40.50.300">
    <property type="entry name" value="P-loop containing nucleotide triphosphate hydrolases"/>
    <property type="match status" value="1"/>
</dbReference>
<dbReference type="InterPro" id="IPR038729">
    <property type="entry name" value="Rad50/SbcC_AAA"/>
</dbReference>
<protein>
    <submittedName>
        <fullName evidence="3">AAA domain-containing protein</fullName>
    </submittedName>
</protein>
<dbReference type="STRING" id="45496.SAMN04488079_10210"/>
<dbReference type="InterPro" id="IPR027417">
    <property type="entry name" value="P-loop_NTPase"/>
</dbReference>
<dbReference type="EMBL" id="FOSH01000002">
    <property type="protein sequence ID" value="SFJ83681.1"/>
    <property type="molecule type" value="Genomic_DNA"/>
</dbReference>
<feature type="coiled-coil region" evidence="1">
    <location>
        <begin position="186"/>
        <end position="276"/>
    </location>
</feature>
<gene>
    <name evidence="3" type="ORF">SAMN04488079_10210</name>
</gene>
<name>A0A1I3UP91_9GAMM</name>
<dbReference type="GO" id="GO:0016887">
    <property type="term" value="F:ATP hydrolysis activity"/>
    <property type="evidence" value="ECO:0007669"/>
    <property type="project" value="InterPro"/>
</dbReference>